<comment type="caution">
    <text evidence="2">The sequence shown here is derived from an EMBL/GenBank/DDBJ whole genome shotgun (WGS) entry which is preliminary data.</text>
</comment>
<dbReference type="Proteomes" id="UP001215280">
    <property type="component" value="Unassembled WGS sequence"/>
</dbReference>
<protein>
    <submittedName>
        <fullName evidence="2">Uncharacterized protein</fullName>
    </submittedName>
</protein>
<proteinExistence type="predicted"/>
<feature type="region of interest" description="Disordered" evidence="1">
    <location>
        <begin position="47"/>
        <end position="80"/>
    </location>
</feature>
<organism evidence="2 3">
    <name type="scientific">Mycena maculata</name>
    <dbReference type="NCBI Taxonomy" id="230809"/>
    <lineage>
        <taxon>Eukaryota</taxon>
        <taxon>Fungi</taxon>
        <taxon>Dikarya</taxon>
        <taxon>Basidiomycota</taxon>
        <taxon>Agaricomycotina</taxon>
        <taxon>Agaricomycetes</taxon>
        <taxon>Agaricomycetidae</taxon>
        <taxon>Agaricales</taxon>
        <taxon>Marasmiineae</taxon>
        <taxon>Mycenaceae</taxon>
        <taxon>Mycena</taxon>
    </lineage>
</organism>
<sequence>MKTAIEFATSTYPSIHFDPAFEPNLPPSAYYDQPEDGHKTQKRILASQNAVSQPQRAAAHSLPSTHPYNTTYQTKPNGSASSPPVGLELFVLGALDQRVSSSSKISLLIAGPLLLPSLSHSPSLTSALDIPSSYSRCQHGTEINKPPSLPIPRKPIRVVRARDHRLGGIALVPPSTLPTYPTLPYPPHSHGIVPPAKCNSTGDSLPPPLVDLPALASGDNVVLITPNPVSDFHPFISTVPIRYNASESAADRLARKEERRKLKAGLRGVRVRRWEWYRFRRAVFAEAEIRVARRPPSARGVRLRASVMPRHPHQENLKFYEERGPSWWTMIV</sequence>
<evidence type="ECO:0000256" key="1">
    <source>
        <dbReference type="SAM" id="MobiDB-lite"/>
    </source>
</evidence>
<reference evidence="2" key="1">
    <citation type="submission" date="2023-03" db="EMBL/GenBank/DDBJ databases">
        <title>Massive genome expansion in bonnet fungi (Mycena s.s.) driven by repeated elements and novel gene families across ecological guilds.</title>
        <authorList>
            <consortium name="Lawrence Berkeley National Laboratory"/>
            <person name="Harder C.B."/>
            <person name="Miyauchi S."/>
            <person name="Viragh M."/>
            <person name="Kuo A."/>
            <person name="Thoen E."/>
            <person name="Andreopoulos B."/>
            <person name="Lu D."/>
            <person name="Skrede I."/>
            <person name="Drula E."/>
            <person name="Henrissat B."/>
            <person name="Morin E."/>
            <person name="Kohler A."/>
            <person name="Barry K."/>
            <person name="LaButti K."/>
            <person name="Morin E."/>
            <person name="Salamov A."/>
            <person name="Lipzen A."/>
            <person name="Mereny Z."/>
            <person name="Hegedus B."/>
            <person name="Baldrian P."/>
            <person name="Stursova M."/>
            <person name="Weitz H."/>
            <person name="Taylor A."/>
            <person name="Grigoriev I.V."/>
            <person name="Nagy L.G."/>
            <person name="Martin F."/>
            <person name="Kauserud H."/>
        </authorList>
    </citation>
    <scope>NUCLEOTIDE SEQUENCE</scope>
    <source>
        <strain evidence="2">CBHHK188m</strain>
    </source>
</reference>
<dbReference type="AlphaFoldDB" id="A0AAD7N3K0"/>
<accession>A0AAD7N3K0</accession>
<evidence type="ECO:0000313" key="2">
    <source>
        <dbReference type="EMBL" id="KAJ7744049.1"/>
    </source>
</evidence>
<feature type="compositionally biased region" description="Polar residues" evidence="1">
    <location>
        <begin position="62"/>
        <end position="80"/>
    </location>
</feature>
<name>A0AAD7N3K0_9AGAR</name>
<evidence type="ECO:0000313" key="3">
    <source>
        <dbReference type="Proteomes" id="UP001215280"/>
    </source>
</evidence>
<keyword evidence="3" id="KW-1185">Reference proteome</keyword>
<dbReference type="EMBL" id="JARJLG010000109">
    <property type="protein sequence ID" value="KAJ7744049.1"/>
    <property type="molecule type" value="Genomic_DNA"/>
</dbReference>
<gene>
    <name evidence="2" type="ORF">DFH07DRAFT_943091</name>
</gene>